<sequence>MRLRSEMPEFQNVTEWVNGEVSKDDLKGHPVLVHFWSISCGICKKTLPDINEWREKYKDANLKVVGVHMPRSEKDTEIEPVKETIEKYELKHPQIIDNQHAVVDAFQNEYVPAYYLFDEEGKLRHFQAGERGLQMVEQRLKRVLDIQN</sequence>
<gene>
    <name evidence="3" type="ORF">B0W44_08640</name>
</gene>
<reference evidence="3 4" key="1">
    <citation type="journal article" date="2015" name="Int. J. Syst. Evol. Microbiol.">
        <title>Novibacillus thermophilus gen. nov., sp. nov., a Gram-staining-negative and moderately thermophilic member of the family Thermoactinomycetaceae.</title>
        <authorList>
            <person name="Yang G."/>
            <person name="Chen J."/>
            <person name="Zhou S."/>
        </authorList>
    </citation>
    <scope>NUCLEOTIDE SEQUENCE [LARGE SCALE GENOMIC DNA]</scope>
    <source>
        <strain evidence="3 4">SG-1</strain>
    </source>
</reference>
<proteinExistence type="predicted"/>
<evidence type="ECO:0000259" key="2">
    <source>
        <dbReference type="PROSITE" id="PS51352"/>
    </source>
</evidence>
<dbReference type="STRING" id="1471761.B0W44_08640"/>
<dbReference type="AlphaFoldDB" id="A0A1U9KBM1"/>
<evidence type="ECO:0000313" key="4">
    <source>
        <dbReference type="Proteomes" id="UP000188603"/>
    </source>
</evidence>
<dbReference type="Pfam" id="PF00578">
    <property type="entry name" value="AhpC-TSA"/>
    <property type="match status" value="1"/>
</dbReference>
<dbReference type="PANTHER" id="PTHR42852:SF12">
    <property type="entry name" value="THIOL-DISULFIDE OXIDOREDUCTASE YKUV"/>
    <property type="match status" value="1"/>
</dbReference>
<dbReference type="InterPro" id="IPR050553">
    <property type="entry name" value="Thioredoxin_ResA/DsbE_sf"/>
</dbReference>
<dbReference type="Proteomes" id="UP000188603">
    <property type="component" value="Chromosome"/>
</dbReference>
<dbReference type="EMBL" id="CP019699">
    <property type="protein sequence ID" value="AQS57467.1"/>
    <property type="molecule type" value="Genomic_DNA"/>
</dbReference>
<organism evidence="3 4">
    <name type="scientific">Novibacillus thermophilus</name>
    <dbReference type="NCBI Taxonomy" id="1471761"/>
    <lineage>
        <taxon>Bacteria</taxon>
        <taxon>Bacillati</taxon>
        <taxon>Bacillota</taxon>
        <taxon>Bacilli</taxon>
        <taxon>Bacillales</taxon>
        <taxon>Thermoactinomycetaceae</taxon>
        <taxon>Novibacillus</taxon>
    </lineage>
</organism>
<name>A0A1U9KBM1_9BACL</name>
<dbReference type="InterPro" id="IPR036249">
    <property type="entry name" value="Thioredoxin-like_sf"/>
</dbReference>
<protein>
    <submittedName>
        <fullName evidence="3">Thiol-disulfide oxidoreductase</fullName>
    </submittedName>
</protein>
<dbReference type="PROSITE" id="PS51352">
    <property type="entry name" value="THIOREDOXIN_2"/>
    <property type="match status" value="1"/>
</dbReference>
<dbReference type="GO" id="GO:0016209">
    <property type="term" value="F:antioxidant activity"/>
    <property type="evidence" value="ECO:0007669"/>
    <property type="project" value="InterPro"/>
</dbReference>
<dbReference type="OrthoDB" id="9811352at2"/>
<dbReference type="InterPro" id="IPR013766">
    <property type="entry name" value="Thioredoxin_domain"/>
</dbReference>
<keyword evidence="1" id="KW-1015">Disulfide bond</keyword>
<evidence type="ECO:0000256" key="1">
    <source>
        <dbReference type="ARBA" id="ARBA00023157"/>
    </source>
</evidence>
<dbReference type="Gene3D" id="3.40.30.10">
    <property type="entry name" value="Glutaredoxin"/>
    <property type="match status" value="1"/>
</dbReference>
<dbReference type="GO" id="GO:0016491">
    <property type="term" value="F:oxidoreductase activity"/>
    <property type="evidence" value="ECO:0007669"/>
    <property type="project" value="InterPro"/>
</dbReference>
<dbReference type="RefSeq" id="WP_077721306.1">
    <property type="nucleotide sequence ID" value="NZ_CP019699.1"/>
</dbReference>
<dbReference type="PANTHER" id="PTHR42852">
    <property type="entry name" value="THIOL:DISULFIDE INTERCHANGE PROTEIN DSBE"/>
    <property type="match status" value="1"/>
</dbReference>
<dbReference type="SUPFAM" id="SSF52833">
    <property type="entry name" value="Thioredoxin-like"/>
    <property type="match status" value="1"/>
</dbReference>
<keyword evidence="4" id="KW-1185">Reference proteome</keyword>
<accession>A0A1U9KBM1</accession>
<dbReference type="InterPro" id="IPR000866">
    <property type="entry name" value="AhpC/TSA"/>
</dbReference>
<dbReference type="KEGG" id="ntr:B0W44_08640"/>
<feature type="domain" description="Thioredoxin" evidence="2">
    <location>
        <begin position="1"/>
        <end position="145"/>
    </location>
</feature>
<evidence type="ECO:0000313" key="3">
    <source>
        <dbReference type="EMBL" id="AQS57467.1"/>
    </source>
</evidence>